<feature type="transmembrane region" description="Helical" evidence="6">
    <location>
        <begin position="125"/>
        <end position="144"/>
    </location>
</feature>
<dbReference type="SUPFAM" id="SSF103481">
    <property type="entry name" value="Multidrug resistance efflux transporter EmrE"/>
    <property type="match status" value="1"/>
</dbReference>
<dbReference type="PANTHER" id="PTHR32322">
    <property type="entry name" value="INNER MEMBRANE TRANSPORTER"/>
    <property type="match status" value="1"/>
</dbReference>
<dbReference type="InterPro" id="IPR050638">
    <property type="entry name" value="AA-Vitamin_Transporters"/>
</dbReference>
<keyword evidence="4 6" id="KW-1133">Transmembrane helix</keyword>
<evidence type="ECO:0000256" key="4">
    <source>
        <dbReference type="ARBA" id="ARBA00022989"/>
    </source>
</evidence>
<dbReference type="GO" id="GO:0016020">
    <property type="term" value="C:membrane"/>
    <property type="evidence" value="ECO:0007669"/>
    <property type="project" value="UniProtKB-SubCell"/>
</dbReference>
<gene>
    <name evidence="8" type="ORF">CHT98_02670</name>
</gene>
<dbReference type="EMBL" id="NOWT01000002">
    <property type="protein sequence ID" value="OYD85684.1"/>
    <property type="molecule type" value="Genomic_DNA"/>
</dbReference>
<dbReference type="RefSeq" id="WP_094301752.1">
    <property type="nucleotide sequence ID" value="NZ_NOWT01000002.1"/>
</dbReference>
<dbReference type="Proteomes" id="UP000215367">
    <property type="component" value="Unassembled WGS sequence"/>
</dbReference>
<feature type="transmembrane region" description="Helical" evidence="6">
    <location>
        <begin position="164"/>
        <end position="187"/>
    </location>
</feature>
<comment type="caution">
    <text evidence="8">The sequence shown here is derived from an EMBL/GenBank/DDBJ whole genome shotgun (WGS) entry which is preliminary data.</text>
</comment>
<evidence type="ECO:0000256" key="6">
    <source>
        <dbReference type="SAM" id="Phobius"/>
    </source>
</evidence>
<feature type="transmembrane region" description="Helical" evidence="6">
    <location>
        <begin position="231"/>
        <end position="252"/>
    </location>
</feature>
<evidence type="ECO:0000256" key="2">
    <source>
        <dbReference type="ARBA" id="ARBA00007362"/>
    </source>
</evidence>
<feature type="transmembrane region" description="Helical" evidence="6">
    <location>
        <begin position="92"/>
        <end position="113"/>
    </location>
</feature>
<comment type="similarity">
    <text evidence="2">Belongs to the EamA transporter family.</text>
</comment>
<dbReference type="InterPro" id="IPR037185">
    <property type="entry name" value="EmrE-like"/>
</dbReference>
<evidence type="ECO:0000256" key="1">
    <source>
        <dbReference type="ARBA" id="ARBA00004141"/>
    </source>
</evidence>
<proteinExistence type="inferred from homology"/>
<dbReference type="AlphaFoldDB" id="A0A235HK14"/>
<evidence type="ECO:0000256" key="5">
    <source>
        <dbReference type="ARBA" id="ARBA00023136"/>
    </source>
</evidence>
<accession>A0A235HK14</accession>
<dbReference type="PANTHER" id="PTHR32322:SF2">
    <property type="entry name" value="EAMA DOMAIN-CONTAINING PROTEIN"/>
    <property type="match status" value="1"/>
</dbReference>
<evidence type="ECO:0000313" key="9">
    <source>
        <dbReference type="Proteomes" id="UP000215367"/>
    </source>
</evidence>
<feature type="transmembrane region" description="Helical" evidence="6">
    <location>
        <begin position="199"/>
        <end position="219"/>
    </location>
</feature>
<reference evidence="8 9" key="1">
    <citation type="submission" date="2017-07" db="EMBL/GenBank/DDBJ databases">
        <title>Whole genome sequence of Azospirillum brasilense 2A1, a potential biofertilizer strain.</title>
        <authorList>
            <person name="Fontana C.A."/>
            <person name="Toffoli L.M."/>
            <person name="Salazar S.M."/>
            <person name="Puglisi E."/>
            <person name="Pedraza R."/>
            <person name="Bassi D."/>
            <person name="Cocconcelli P.S."/>
        </authorList>
    </citation>
    <scope>NUCLEOTIDE SEQUENCE [LARGE SCALE GENOMIC DNA]</scope>
    <source>
        <strain evidence="8 9">2A1</strain>
    </source>
</reference>
<feature type="transmembrane region" description="Helical" evidence="6">
    <location>
        <begin position="259"/>
        <end position="281"/>
    </location>
</feature>
<dbReference type="Pfam" id="PF00892">
    <property type="entry name" value="EamA"/>
    <property type="match status" value="1"/>
</dbReference>
<organism evidence="8 9">
    <name type="scientific">Azospirillum brasilense</name>
    <dbReference type="NCBI Taxonomy" id="192"/>
    <lineage>
        <taxon>Bacteria</taxon>
        <taxon>Pseudomonadati</taxon>
        <taxon>Pseudomonadota</taxon>
        <taxon>Alphaproteobacteria</taxon>
        <taxon>Rhodospirillales</taxon>
        <taxon>Azospirillaceae</taxon>
        <taxon>Azospirillum</taxon>
    </lineage>
</organism>
<dbReference type="InterPro" id="IPR000620">
    <property type="entry name" value="EamA_dom"/>
</dbReference>
<protein>
    <submittedName>
        <fullName evidence="8">EamA family transporter</fullName>
    </submittedName>
</protein>
<evidence type="ECO:0000259" key="7">
    <source>
        <dbReference type="Pfam" id="PF00892"/>
    </source>
</evidence>
<evidence type="ECO:0000313" key="8">
    <source>
        <dbReference type="EMBL" id="OYD85684.1"/>
    </source>
</evidence>
<feature type="transmembrane region" description="Helical" evidence="6">
    <location>
        <begin position="38"/>
        <end position="56"/>
    </location>
</feature>
<evidence type="ECO:0000256" key="3">
    <source>
        <dbReference type="ARBA" id="ARBA00022692"/>
    </source>
</evidence>
<comment type="subcellular location">
    <subcellularLocation>
        <location evidence="1">Membrane</location>
        <topology evidence="1">Multi-pass membrane protein</topology>
    </subcellularLocation>
</comment>
<feature type="transmembrane region" description="Helical" evidence="6">
    <location>
        <begin position="68"/>
        <end position="86"/>
    </location>
</feature>
<keyword evidence="3 6" id="KW-0812">Transmembrane</keyword>
<sequence>MGTTWLGIACGIVAGALWGLVFLAPELASAFTPLQLAAGRYLAYGLFAVLLVAPRWHTLRAGLGLREWWALAWLSLLGNILYYALLATAVQLGGMAMTSLVIGFLPVAVTVIGSRDHGAVPVRKLVPSLLLGAAGILCIGWQSVGGALGDASGDGRAGLPMAGMAGLLCAVGALVSWTVYAVGNSRWLARLGHVSAHDWSLLTGVVTGAQALLLAVPAFLFAQHGHAAGEWLHFTAVVTGLAILASIVGNAFWNRMSRLLPLTLVGQMILFETLFALLYGFLWEQRLPTGMELAALVCVTGSVLSCVAAHRPKPPSPEAGRQPAPA</sequence>
<name>A0A235HK14_AZOBR</name>
<feature type="domain" description="EamA" evidence="7">
    <location>
        <begin position="6"/>
        <end position="139"/>
    </location>
</feature>
<keyword evidence="5 6" id="KW-0472">Membrane</keyword>